<name>A0A124GN71_PICGL</name>
<sequence length="60" mass="7084">MSYPYLLQSEPQWLEAIHWDMMMAPLLYRISWIKRSAAILLEMKNKKGPYIIIGRSTKAT</sequence>
<protein>
    <submittedName>
        <fullName evidence="1">Uncharacterized protein</fullName>
    </submittedName>
</protein>
<comment type="caution">
    <text evidence="1">The sequence shown here is derived from an EMBL/GenBank/DDBJ whole genome shotgun (WGS) entry which is preliminary data.</text>
</comment>
<geneLocation type="mitochondrion" evidence="1"/>
<evidence type="ECO:0000313" key="1">
    <source>
        <dbReference type="EMBL" id="KUM47853.1"/>
    </source>
</evidence>
<organism evidence="1">
    <name type="scientific">Picea glauca</name>
    <name type="common">White spruce</name>
    <name type="synonym">Pinus glauca</name>
    <dbReference type="NCBI Taxonomy" id="3330"/>
    <lineage>
        <taxon>Eukaryota</taxon>
        <taxon>Viridiplantae</taxon>
        <taxon>Streptophyta</taxon>
        <taxon>Embryophyta</taxon>
        <taxon>Tracheophyta</taxon>
        <taxon>Spermatophyta</taxon>
        <taxon>Pinopsida</taxon>
        <taxon>Pinidae</taxon>
        <taxon>Conifers I</taxon>
        <taxon>Pinales</taxon>
        <taxon>Pinaceae</taxon>
        <taxon>Picea</taxon>
    </lineage>
</organism>
<dbReference type="EMBL" id="LKAM01000006">
    <property type="protein sequence ID" value="KUM47853.1"/>
    <property type="molecule type" value="Genomic_DNA"/>
</dbReference>
<dbReference type="AlphaFoldDB" id="A0A124GN71"/>
<gene>
    <name evidence="1" type="ORF">ABT39_MTgene4847</name>
</gene>
<reference evidence="1" key="1">
    <citation type="journal article" date="2015" name="Genome Biol. Evol.">
        <title>Organellar Genomes of White Spruce (Picea glauca): Assembly and Annotation.</title>
        <authorList>
            <person name="Jackman S.D."/>
            <person name="Warren R.L."/>
            <person name="Gibb E.A."/>
            <person name="Vandervalk B.P."/>
            <person name="Mohamadi H."/>
            <person name="Chu J."/>
            <person name="Raymond A."/>
            <person name="Pleasance S."/>
            <person name="Coope R."/>
            <person name="Wildung M.R."/>
            <person name="Ritland C.E."/>
            <person name="Bousquet J."/>
            <person name="Jones S.J."/>
            <person name="Bohlmann J."/>
            <person name="Birol I."/>
        </authorList>
    </citation>
    <scope>NUCLEOTIDE SEQUENCE [LARGE SCALE GENOMIC DNA]</scope>
    <source>
        <tissue evidence="1">Flushing bud</tissue>
    </source>
</reference>
<proteinExistence type="predicted"/>
<keyword evidence="1" id="KW-0496">Mitochondrion</keyword>
<accession>A0A124GN71</accession>